<keyword evidence="1" id="KW-0472">Membrane</keyword>
<sequence>MNETSLARSYAGSYMYKAWRYMELFSSMSAHRHSGQVMYYSALSLPISPRVVVVVSLLSISLSFDSWLHYP</sequence>
<evidence type="ECO:0000256" key="1">
    <source>
        <dbReference type="SAM" id="Phobius"/>
    </source>
</evidence>
<reference evidence="2" key="1">
    <citation type="submission" date="2021-06" db="EMBL/GenBank/DDBJ databases">
        <authorList>
            <person name="Hodson N. C."/>
            <person name="Mongue J. A."/>
            <person name="Jaron S. K."/>
        </authorList>
    </citation>
    <scope>NUCLEOTIDE SEQUENCE</scope>
</reference>
<name>A0A8J2NJC2_9HEXA</name>
<keyword evidence="3" id="KW-1185">Reference proteome</keyword>
<comment type="caution">
    <text evidence="2">The sequence shown here is derived from an EMBL/GenBank/DDBJ whole genome shotgun (WGS) entry which is preliminary data.</text>
</comment>
<dbReference type="EMBL" id="CAJVCH010027012">
    <property type="protein sequence ID" value="CAG7701436.1"/>
    <property type="molecule type" value="Genomic_DNA"/>
</dbReference>
<dbReference type="AlphaFoldDB" id="A0A8J2NJC2"/>
<evidence type="ECO:0000313" key="3">
    <source>
        <dbReference type="Proteomes" id="UP000708208"/>
    </source>
</evidence>
<accession>A0A8J2NJC2</accession>
<dbReference type="Proteomes" id="UP000708208">
    <property type="component" value="Unassembled WGS sequence"/>
</dbReference>
<protein>
    <submittedName>
        <fullName evidence="2">Uncharacterized protein</fullName>
    </submittedName>
</protein>
<proteinExistence type="predicted"/>
<organism evidence="2 3">
    <name type="scientific">Allacma fusca</name>
    <dbReference type="NCBI Taxonomy" id="39272"/>
    <lineage>
        <taxon>Eukaryota</taxon>
        <taxon>Metazoa</taxon>
        <taxon>Ecdysozoa</taxon>
        <taxon>Arthropoda</taxon>
        <taxon>Hexapoda</taxon>
        <taxon>Collembola</taxon>
        <taxon>Symphypleona</taxon>
        <taxon>Sminthuridae</taxon>
        <taxon>Allacma</taxon>
    </lineage>
</organism>
<keyword evidence="1" id="KW-1133">Transmembrane helix</keyword>
<feature type="transmembrane region" description="Helical" evidence="1">
    <location>
        <begin position="37"/>
        <end position="64"/>
    </location>
</feature>
<keyword evidence="1" id="KW-0812">Transmembrane</keyword>
<gene>
    <name evidence="2" type="ORF">AFUS01_LOCUS4335</name>
</gene>
<evidence type="ECO:0000313" key="2">
    <source>
        <dbReference type="EMBL" id="CAG7701436.1"/>
    </source>
</evidence>